<proteinExistence type="predicted"/>
<dbReference type="EMBL" id="KP876465">
    <property type="protein sequence ID" value="AKA61699.1"/>
    <property type="molecule type" value="Genomic_DNA"/>
</dbReference>
<evidence type="ECO:0000313" key="1">
    <source>
        <dbReference type="EMBL" id="AKA61699.1"/>
    </source>
</evidence>
<organism evidence="1 2">
    <name type="scientific">Streptomyces phage YDN12</name>
    <dbReference type="NCBI Taxonomy" id="1636183"/>
    <lineage>
        <taxon>Viruses</taxon>
        <taxon>Duplodnaviria</taxon>
        <taxon>Heunggongvirae</taxon>
        <taxon>Uroviricota</taxon>
        <taxon>Caudoviricetes</taxon>
        <taxon>Woodruffvirus</taxon>
        <taxon>Woodruffvirus YDN12</taxon>
    </lineage>
</organism>
<name>A0A0E3GMT1_9CAUD</name>
<dbReference type="OrthoDB" id="26194at10239"/>
<sequence length="134" mass="15067">MIYFRREDAQMLKHVDEVIGDRLHGDDSYEPEDRDTAAKLGLLVPPALVITGAELTEAQRHVLLRRIVNAELDEWVPGASQRLIFRASRALGFAAAEARRADCGPELKDHATITQWVAGLYLRQCVGCVRLFRV</sequence>
<keyword evidence="2" id="KW-1185">Reference proteome</keyword>
<protein>
    <submittedName>
        <fullName evidence="1">Uncharacterized protein</fullName>
    </submittedName>
</protein>
<dbReference type="Proteomes" id="UP000033007">
    <property type="component" value="Segment"/>
</dbReference>
<reference evidence="1 2" key="1">
    <citation type="submission" date="2015-03" db="EMBL/GenBank/DDBJ databases">
        <authorList>
            <person name="Djamen P.Y."/>
            <person name="Nguyen L."/>
            <person name="Gibbs Z.A."/>
            <person name="Donegan-Quick R."/>
            <person name="Visi D.K."/>
            <person name="Allen M.S."/>
            <person name="Hughes L.E."/>
            <person name="Bradley K.W."/>
            <person name="Asai D.J."/>
            <person name="Bowman C.A."/>
            <person name="Russell D.A."/>
            <person name="Pope W.H."/>
            <person name="Jacobs-Sera D."/>
            <person name="Hendrix R.W."/>
            <person name="Hatfull G.F."/>
        </authorList>
    </citation>
    <scope>NUCLEOTIDE SEQUENCE [LARGE SCALE GENOMIC DNA]</scope>
</reference>
<evidence type="ECO:0000313" key="2">
    <source>
        <dbReference type="Proteomes" id="UP000033007"/>
    </source>
</evidence>
<dbReference type="KEGG" id="vg:26641660"/>
<dbReference type="RefSeq" id="YP_009215334.1">
    <property type="nucleotide sequence ID" value="NC_028974.1"/>
</dbReference>
<accession>A0A0E3GMT1</accession>
<dbReference type="GeneID" id="26641660"/>
<gene>
    <name evidence="1" type="ORF">SEA_YDN12_32</name>
</gene>